<dbReference type="Proteomes" id="UP000182521">
    <property type="component" value="Chromosome"/>
</dbReference>
<keyword evidence="1" id="KW-1133">Transmembrane helix</keyword>
<sequence length="72" mass="8242">MKNQKNIEAKNINVRPPWESDVSVKNAAREYEISRKNKYINSPTIGRQQKKLTGIIIMMVKIILGMNLGINT</sequence>
<organism evidence="2 3">
    <name type="scientific">Francisella frigiditurris</name>
    <dbReference type="NCBI Taxonomy" id="1542390"/>
    <lineage>
        <taxon>Bacteria</taxon>
        <taxon>Pseudomonadati</taxon>
        <taxon>Pseudomonadota</taxon>
        <taxon>Gammaproteobacteria</taxon>
        <taxon>Thiotrichales</taxon>
        <taxon>Francisellaceae</taxon>
        <taxon>Francisella</taxon>
    </lineage>
</organism>
<dbReference type="RefSeq" id="WP_071663683.1">
    <property type="nucleotide sequence ID" value="NZ_CP009654.1"/>
</dbReference>
<protein>
    <submittedName>
        <fullName evidence="2">Uncharacterized protein</fullName>
    </submittedName>
</protein>
<evidence type="ECO:0000313" key="2">
    <source>
        <dbReference type="EMBL" id="APC97788.1"/>
    </source>
</evidence>
<proteinExistence type="predicted"/>
<gene>
    <name evidence="2" type="ORF">KX01_721</name>
</gene>
<dbReference type="EMBL" id="CP009654">
    <property type="protein sequence ID" value="APC97788.1"/>
    <property type="molecule type" value="Genomic_DNA"/>
</dbReference>
<keyword evidence="1" id="KW-0472">Membrane</keyword>
<accession>A0A1J0KVZ2</accession>
<keyword evidence="1" id="KW-0812">Transmembrane</keyword>
<reference evidence="3" key="1">
    <citation type="submission" date="2014-10" db="EMBL/GenBank/DDBJ databases">
        <authorList>
            <person name="Kuske C.R."/>
            <person name="Challacombe J.F."/>
            <person name="Daligault H.E."/>
            <person name="Davenport K.W."/>
            <person name="Johnson S.L."/>
            <person name="Siddaramappa S."/>
            <person name="Petersen J.M."/>
        </authorList>
    </citation>
    <scope>NUCLEOTIDE SEQUENCE [LARGE SCALE GENOMIC DNA]</scope>
    <source>
        <strain evidence="3">CA97-1460</strain>
    </source>
</reference>
<evidence type="ECO:0000313" key="3">
    <source>
        <dbReference type="Proteomes" id="UP000182521"/>
    </source>
</evidence>
<name>A0A1J0KVZ2_9GAMM</name>
<feature type="transmembrane region" description="Helical" evidence="1">
    <location>
        <begin position="52"/>
        <end position="70"/>
    </location>
</feature>
<evidence type="ECO:0000256" key="1">
    <source>
        <dbReference type="SAM" id="Phobius"/>
    </source>
</evidence>
<keyword evidence="3" id="KW-1185">Reference proteome</keyword>
<dbReference type="KEGG" id="frc:KX01_721"/>
<dbReference type="AlphaFoldDB" id="A0A1J0KVZ2"/>